<feature type="transmembrane region" description="Helical" evidence="2">
    <location>
        <begin position="172"/>
        <end position="192"/>
    </location>
</feature>
<feature type="transmembrane region" description="Helical" evidence="2">
    <location>
        <begin position="12"/>
        <end position="32"/>
    </location>
</feature>
<proteinExistence type="predicted"/>
<evidence type="ECO:0000256" key="1">
    <source>
        <dbReference type="SAM" id="MobiDB-lite"/>
    </source>
</evidence>
<keyword evidence="2" id="KW-0812">Transmembrane</keyword>
<organism evidence="3 4">
    <name type="scientific">Astrephomene gubernaculifera</name>
    <dbReference type="NCBI Taxonomy" id="47775"/>
    <lineage>
        <taxon>Eukaryota</taxon>
        <taxon>Viridiplantae</taxon>
        <taxon>Chlorophyta</taxon>
        <taxon>core chlorophytes</taxon>
        <taxon>Chlorophyceae</taxon>
        <taxon>CS clade</taxon>
        <taxon>Chlamydomonadales</taxon>
        <taxon>Astrephomenaceae</taxon>
        <taxon>Astrephomene</taxon>
    </lineage>
</organism>
<comment type="caution">
    <text evidence="3">The sequence shown here is derived from an EMBL/GenBank/DDBJ whole genome shotgun (WGS) entry which is preliminary data.</text>
</comment>
<dbReference type="InterPro" id="IPR044851">
    <property type="entry name" value="Wax_synthase"/>
</dbReference>
<dbReference type="Proteomes" id="UP001054857">
    <property type="component" value="Unassembled WGS sequence"/>
</dbReference>
<reference evidence="3 4" key="1">
    <citation type="journal article" date="2021" name="Sci. Rep.">
        <title>Genome sequencing of the multicellular alga Astrephomene provides insights into convergent evolution of germ-soma differentiation.</title>
        <authorList>
            <person name="Yamashita S."/>
            <person name="Yamamoto K."/>
            <person name="Matsuzaki R."/>
            <person name="Suzuki S."/>
            <person name="Yamaguchi H."/>
            <person name="Hirooka S."/>
            <person name="Minakuchi Y."/>
            <person name="Miyagishima S."/>
            <person name="Kawachi M."/>
            <person name="Toyoda A."/>
            <person name="Nozaki H."/>
        </authorList>
    </citation>
    <scope>NUCLEOTIDE SEQUENCE [LARGE SCALE GENOMIC DNA]</scope>
    <source>
        <strain evidence="3 4">NIES-4017</strain>
    </source>
</reference>
<gene>
    <name evidence="3" type="ORF">Agub_g5240</name>
</gene>
<evidence type="ECO:0008006" key="5">
    <source>
        <dbReference type="Google" id="ProtNLM"/>
    </source>
</evidence>
<feature type="transmembrane region" description="Helical" evidence="2">
    <location>
        <begin position="67"/>
        <end position="90"/>
    </location>
</feature>
<evidence type="ECO:0000313" key="3">
    <source>
        <dbReference type="EMBL" id="GFR44080.1"/>
    </source>
</evidence>
<keyword evidence="2" id="KW-0472">Membrane</keyword>
<keyword evidence="4" id="KW-1185">Reference proteome</keyword>
<dbReference type="PANTHER" id="PTHR31595">
    <property type="entry name" value="LONG-CHAIN-ALCOHOL O-FATTY-ACYLTRANSFERASE 3-RELATED"/>
    <property type="match status" value="1"/>
</dbReference>
<dbReference type="AlphaFoldDB" id="A0AAD3DLK0"/>
<evidence type="ECO:0000256" key="2">
    <source>
        <dbReference type="SAM" id="Phobius"/>
    </source>
</evidence>
<dbReference type="EMBL" id="BMAR01000007">
    <property type="protein sequence ID" value="GFR44080.1"/>
    <property type="molecule type" value="Genomic_DNA"/>
</dbReference>
<dbReference type="PANTHER" id="PTHR31595:SF57">
    <property type="entry name" value="OS04G0481900 PROTEIN"/>
    <property type="match status" value="1"/>
</dbReference>
<dbReference type="GO" id="GO:0006629">
    <property type="term" value="P:lipid metabolic process"/>
    <property type="evidence" value="ECO:0007669"/>
    <property type="project" value="InterPro"/>
</dbReference>
<feature type="transmembrane region" description="Helical" evidence="2">
    <location>
        <begin position="44"/>
        <end position="61"/>
    </location>
</feature>
<keyword evidence="2" id="KW-1133">Transmembrane helix</keyword>
<feature type="transmembrane region" description="Helical" evidence="2">
    <location>
        <begin position="142"/>
        <end position="160"/>
    </location>
</feature>
<accession>A0AAD3DLK0</accession>
<sequence>MQPPYIDTGTPFGVRVLTLTVLYVAFSIWVKYVIGRSPVGFQRLILSIPVFVVSIASPWLFNSNDELLTRISCAFIFSWLCTSKVLAFCLGRAPLREGMTAPQIAAVMILPVFPKPPERAKTGPVGRLHDTAGTGWVLAGRWMGKVVVLGLIAYIALTYGDSLPQVLRHYMHIMGLYSFVGFLMDGPAALAVEALELPLVPTFDEPWKSCSLADFWGRRWNITTSSVLRVLLYDCIVDGALINPRRSSTAEPVGPPAKTPATPAAQDAAPEGQQSGGKQQQQRQQQGAGAVAGRGTKPSMFRRQLGLHATFLASGLIHEYILWTVSGTGKWGWRWCLFFYMQAPLMTAEAYLGRLMRRAGLHAPLLLRIALTHAVIERMSGPLFFVPVERDTDLAARVIRATTANYLALLEPLGPLLGPLAAQVGQQLGPLLTAASAPFKA</sequence>
<feature type="region of interest" description="Disordered" evidence="1">
    <location>
        <begin position="246"/>
        <end position="296"/>
    </location>
</feature>
<dbReference type="GO" id="GO:0008374">
    <property type="term" value="F:O-acyltransferase activity"/>
    <property type="evidence" value="ECO:0007669"/>
    <property type="project" value="InterPro"/>
</dbReference>
<protein>
    <recommendedName>
        <fullName evidence="5">Wax synthase domain-containing protein</fullName>
    </recommendedName>
</protein>
<evidence type="ECO:0000313" key="4">
    <source>
        <dbReference type="Proteomes" id="UP001054857"/>
    </source>
</evidence>
<name>A0AAD3DLK0_9CHLO</name>
<feature type="compositionally biased region" description="Low complexity" evidence="1">
    <location>
        <begin position="259"/>
        <end position="295"/>
    </location>
</feature>